<proteinExistence type="predicted"/>
<gene>
    <name evidence="2" type="ORF">HK099_006548</name>
</gene>
<feature type="compositionally biased region" description="Polar residues" evidence="1">
    <location>
        <begin position="316"/>
        <end position="330"/>
    </location>
</feature>
<evidence type="ECO:0000256" key="1">
    <source>
        <dbReference type="SAM" id="MobiDB-lite"/>
    </source>
</evidence>
<dbReference type="AlphaFoldDB" id="A0AAD5TXW2"/>
<evidence type="ECO:0000313" key="2">
    <source>
        <dbReference type="EMBL" id="KAJ3215058.1"/>
    </source>
</evidence>
<reference evidence="2" key="1">
    <citation type="submission" date="2020-05" db="EMBL/GenBank/DDBJ databases">
        <title>Phylogenomic resolution of chytrid fungi.</title>
        <authorList>
            <person name="Stajich J.E."/>
            <person name="Amses K."/>
            <person name="Simmons R."/>
            <person name="Seto K."/>
            <person name="Myers J."/>
            <person name="Bonds A."/>
            <person name="Quandt C.A."/>
            <person name="Barry K."/>
            <person name="Liu P."/>
            <person name="Grigoriev I."/>
            <person name="Longcore J.E."/>
            <person name="James T.Y."/>
        </authorList>
    </citation>
    <scope>NUCLEOTIDE SEQUENCE</scope>
    <source>
        <strain evidence="2">JEL0476</strain>
    </source>
</reference>
<organism evidence="2 3">
    <name type="scientific">Clydaea vesicula</name>
    <dbReference type="NCBI Taxonomy" id="447962"/>
    <lineage>
        <taxon>Eukaryota</taxon>
        <taxon>Fungi</taxon>
        <taxon>Fungi incertae sedis</taxon>
        <taxon>Chytridiomycota</taxon>
        <taxon>Chytridiomycota incertae sedis</taxon>
        <taxon>Chytridiomycetes</taxon>
        <taxon>Lobulomycetales</taxon>
        <taxon>Lobulomycetaceae</taxon>
        <taxon>Clydaea</taxon>
    </lineage>
</organism>
<comment type="caution">
    <text evidence="2">The sequence shown here is derived from an EMBL/GenBank/DDBJ whole genome shotgun (WGS) entry which is preliminary data.</text>
</comment>
<dbReference type="Proteomes" id="UP001211065">
    <property type="component" value="Unassembled WGS sequence"/>
</dbReference>
<evidence type="ECO:0000313" key="3">
    <source>
        <dbReference type="Proteomes" id="UP001211065"/>
    </source>
</evidence>
<accession>A0AAD5TXW2</accession>
<protein>
    <submittedName>
        <fullName evidence="2">Uncharacterized protein</fullName>
    </submittedName>
</protein>
<name>A0AAD5TXW2_9FUNG</name>
<feature type="region of interest" description="Disordered" evidence="1">
    <location>
        <begin position="312"/>
        <end position="350"/>
    </location>
</feature>
<keyword evidence="3" id="KW-1185">Reference proteome</keyword>
<dbReference type="EMBL" id="JADGJW010000572">
    <property type="protein sequence ID" value="KAJ3215058.1"/>
    <property type="molecule type" value="Genomic_DNA"/>
</dbReference>
<sequence length="373" mass="42351">MNKLARIELEGKHSLFADSSYRILSQEMQELHTWHNYSTADLMLTGKYNRLKDFTKYLISLSISLPNMAYVKSKGKSNETNSYDVNSYVNSILSKMWQIACDSEKALLVDRENMSMIMKKFSNQSDIDDASEILTRMLEVVRHHETYKLKLELLTMGVVPPLLDTQVQDERQNENNNEKKLLIRKVTNKSKNTQDKYRVDENSLYTSDSILSDNESKVGTSLSSNKTYLKQHKGKTIFSSVNVNTILKDIDYNLPSVSIAISTSNSTLVQRRARLAILAKNMQNAQSPVNKDVIPELSKSIESITLNESIEKPSDVDTNVNKTHTSNPSSIKRRRYRTVSTSSITSNISTSSRLSTINTNSKTKLKNKKKGNE</sequence>
<feature type="compositionally biased region" description="Low complexity" evidence="1">
    <location>
        <begin position="340"/>
        <end position="350"/>
    </location>
</feature>